<name>A0A9C7LC84_9BACI</name>
<protein>
    <recommendedName>
        <fullName evidence="4">Secreted protein</fullName>
    </recommendedName>
</protein>
<dbReference type="RefSeq" id="WP_230498534.1">
    <property type="nucleotide sequence ID" value="NZ_CAKJTG010000031.1"/>
</dbReference>
<keyword evidence="3" id="KW-1185">Reference proteome</keyword>
<evidence type="ECO:0000313" key="2">
    <source>
        <dbReference type="EMBL" id="CAG9610277.1"/>
    </source>
</evidence>
<reference evidence="2" key="1">
    <citation type="submission" date="2021-10" db="EMBL/GenBank/DDBJ databases">
        <authorList>
            <person name="Criscuolo A."/>
        </authorList>
    </citation>
    <scope>NUCLEOTIDE SEQUENCE</scope>
    <source>
        <strain evidence="2">CIP111885</strain>
    </source>
</reference>
<accession>A0A9C7LC84</accession>
<gene>
    <name evidence="2" type="ORF">NEOCIP111885_04023</name>
</gene>
<evidence type="ECO:0008006" key="4">
    <source>
        <dbReference type="Google" id="ProtNLM"/>
    </source>
</evidence>
<evidence type="ECO:0000313" key="3">
    <source>
        <dbReference type="Proteomes" id="UP000789845"/>
    </source>
</evidence>
<comment type="caution">
    <text evidence="2">The sequence shown here is derived from an EMBL/GenBank/DDBJ whole genome shotgun (WGS) entry which is preliminary data.</text>
</comment>
<feature type="region of interest" description="Disordered" evidence="1">
    <location>
        <begin position="32"/>
        <end position="81"/>
    </location>
</feature>
<dbReference type="EMBL" id="CAKJTG010000031">
    <property type="protein sequence ID" value="CAG9610277.1"/>
    <property type="molecule type" value="Genomic_DNA"/>
</dbReference>
<sequence>MKKWAISAVVYLLVVVGAYYAYVSFTGNEVNHSGEDENHSAETENSEEAGHEEGHEENSETLGHEENNGDSHAEHGGDHNSEVLPMLHEERGNIFITLKDMNGNLVSNLEVNHEKLMHLIVVGTDLQVYKHLHPESTEPGVYKVGHGLEDGEYKFFVDIKPKDLAYEVQPINFIIGNPDEGHEHGLQVDEQLVKEVEGHSVTLQPTSLNVDEDIQLKFDLNGETPEQHLGALGHVVILDEKAKEYIHVHPFDGNEPIFETKFTDSGIYKIWAEFKFDGEVFVFPYVVEIK</sequence>
<organism evidence="2 3">
    <name type="scientific">Pseudoneobacillus rhizosphaerae</name>
    <dbReference type="NCBI Taxonomy" id="2880968"/>
    <lineage>
        <taxon>Bacteria</taxon>
        <taxon>Bacillati</taxon>
        <taxon>Bacillota</taxon>
        <taxon>Bacilli</taxon>
        <taxon>Bacillales</taxon>
        <taxon>Bacillaceae</taxon>
        <taxon>Pseudoneobacillus</taxon>
    </lineage>
</organism>
<evidence type="ECO:0000256" key="1">
    <source>
        <dbReference type="SAM" id="MobiDB-lite"/>
    </source>
</evidence>
<dbReference type="AlphaFoldDB" id="A0A9C7LC84"/>
<proteinExistence type="predicted"/>
<dbReference type="Proteomes" id="UP000789845">
    <property type="component" value="Unassembled WGS sequence"/>
</dbReference>